<dbReference type="RefSeq" id="WP_043804718.1">
    <property type="nucleotide sequence ID" value="NZ_AVCH01000193.1"/>
</dbReference>
<dbReference type="eggNOG" id="COG0438">
    <property type="taxonomic scope" value="Bacteria"/>
</dbReference>
<dbReference type="STRING" id="1384054.N790_02605"/>
<accession>A0A091AVI6</accession>
<dbReference type="InterPro" id="IPR028098">
    <property type="entry name" value="Glyco_trans_4-like_N"/>
</dbReference>
<dbReference type="SUPFAM" id="SSF53756">
    <property type="entry name" value="UDP-Glycosyltransferase/glycogen phosphorylase"/>
    <property type="match status" value="1"/>
</dbReference>
<proteinExistence type="predicted"/>
<evidence type="ECO:0000259" key="1">
    <source>
        <dbReference type="Pfam" id="PF13579"/>
    </source>
</evidence>
<dbReference type="Gene3D" id="3.40.50.2000">
    <property type="entry name" value="Glycogen Phosphorylase B"/>
    <property type="match status" value="2"/>
</dbReference>
<dbReference type="Pfam" id="PF13579">
    <property type="entry name" value="Glyco_trans_4_4"/>
    <property type="match status" value="1"/>
</dbReference>
<evidence type="ECO:0000313" key="2">
    <source>
        <dbReference type="EMBL" id="KFN43277.1"/>
    </source>
</evidence>
<dbReference type="Pfam" id="PF13692">
    <property type="entry name" value="Glyco_trans_1_4"/>
    <property type="match status" value="1"/>
</dbReference>
<protein>
    <recommendedName>
        <fullName evidence="1">Glycosyltransferase subfamily 4-like N-terminal domain-containing protein</fullName>
    </recommendedName>
</protein>
<dbReference type="Proteomes" id="UP000029392">
    <property type="component" value="Unassembled WGS sequence"/>
</dbReference>
<sequence>MRVLMVCKRQYTGRDLLDDRYGRLHEIPAGLAALGHEVLVVAASYRRSGAVDRFADGVHWLGVDVLPWPGALFAAWRGAARTFRPDVIVASSDALHLVAGERFARRLALPVVLDLYDDYESFGLTRLPGLRAALRSACTRADALVAVSRALAALLVERGVAVDRITVIGNGVPVQFAPDLSRDQARMALGLPGGVPLVGTAGALSFGRGIDDLFSAFERLQSSRPGVRLVLAGPCDRDVGAAIPRGTLDLGHRPHPEVGLVFRALDVGVVCNRDDAFARACHPMKLVEMAACGLPLVAADIGEVSRLLADRPDARYVAGDAGMLALRIGAQLDSPAPVDPGLAEPWTSLAERFAAVLDATVGAHH</sequence>
<dbReference type="GO" id="GO:0016758">
    <property type="term" value="F:hexosyltransferase activity"/>
    <property type="evidence" value="ECO:0007669"/>
    <property type="project" value="TreeGrafter"/>
</dbReference>
<name>A0A091AVI6_9GAMM</name>
<dbReference type="CDD" id="cd03801">
    <property type="entry name" value="GT4_PimA-like"/>
    <property type="match status" value="1"/>
</dbReference>
<dbReference type="EMBL" id="AVCH01000193">
    <property type="protein sequence ID" value="KFN43277.1"/>
    <property type="molecule type" value="Genomic_DNA"/>
</dbReference>
<dbReference type="AlphaFoldDB" id="A0A091AVI6"/>
<reference evidence="2 3" key="1">
    <citation type="submission" date="2013-09" db="EMBL/GenBank/DDBJ databases">
        <title>Genome sequencing of Arenimonas malthae.</title>
        <authorList>
            <person name="Chen F."/>
            <person name="Wang G."/>
        </authorList>
    </citation>
    <scope>NUCLEOTIDE SEQUENCE [LARGE SCALE GENOMIC DNA]</scope>
    <source>
        <strain evidence="2 3">CC-JY-1</strain>
    </source>
</reference>
<dbReference type="PANTHER" id="PTHR45947">
    <property type="entry name" value="SULFOQUINOVOSYL TRANSFERASE SQD2"/>
    <property type="match status" value="1"/>
</dbReference>
<feature type="domain" description="Glycosyltransferase subfamily 4-like N-terminal" evidence="1">
    <location>
        <begin position="24"/>
        <end position="171"/>
    </location>
</feature>
<organism evidence="2 3">
    <name type="scientific">Arenimonas malthae CC-JY-1</name>
    <dbReference type="NCBI Taxonomy" id="1384054"/>
    <lineage>
        <taxon>Bacteria</taxon>
        <taxon>Pseudomonadati</taxon>
        <taxon>Pseudomonadota</taxon>
        <taxon>Gammaproteobacteria</taxon>
        <taxon>Lysobacterales</taxon>
        <taxon>Lysobacteraceae</taxon>
        <taxon>Arenimonas</taxon>
    </lineage>
</organism>
<dbReference type="InterPro" id="IPR050194">
    <property type="entry name" value="Glycosyltransferase_grp1"/>
</dbReference>
<dbReference type="PANTHER" id="PTHR45947:SF3">
    <property type="entry name" value="SULFOQUINOVOSYL TRANSFERASE SQD2"/>
    <property type="match status" value="1"/>
</dbReference>
<dbReference type="OrthoDB" id="258796at2"/>
<gene>
    <name evidence="2" type="ORF">N790_02605</name>
</gene>
<comment type="caution">
    <text evidence="2">The sequence shown here is derived from an EMBL/GenBank/DDBJ whole genome shotgun (WGS) entry which is preliminary data.</text>
</comment>
<keyword evidence="3" id="KW-1185">Reference proteome</keyword>
<evidence type="ECO:0000313" key="3">
    <source>
        <dbReference type="Proteomes" id="UP000029392"/>
    </source>
</evidence>